<name>A0A368N0L6_9FLAO</name>
<comment type="caution">
    <text evidence="5">The sequence shown here is derived from an EMBL/GenBank/DDBJ whole genome shotgun (WGS) entry which is preliminary data.</text>
</comment>
<dbReference type="PROSITE" id="PS51257">
    <property type="entry name" value="PROKAR_LIPOPROTEIN"/>
    <property type="match status" value="1"/>
</dbReference>
<organism evidence="5 6">
    <name type="scientific">Chryseobacterium lacus</name>
    <dbReference type="NCBI Taxonomy" id="2058346"/>
    <lineage>
        <taxon>Bacteria</taxon>
        <taxon>Pseudomonadati</taxon>
        <taxon>Bacteroidota</taxon>
        <taxon>Flavobacteriia</taxon>
        <taxon>Flavobacteriales</taxon>
        <taxon>Weeksellaceae</taxon>
        <taxon>Chryseobacterium group</taxon>
        <taxon>Chryseobacterium</taxon>
    </lineage>
</organism>
<dbReference type="Proteomes" id="UP000252172">
    <property type="component" value="Unassembled WGS sequence"/>
</dbReference>
<evidence type="ECO:0000313" key="5">
    <source>
        <dbReference type="EMBL" id="RCU43051.1"/>
    </source>
</evidence>
<feature type="domain" description="DUF4349" evidence="4">
    <location>
        <begin position="60"/>
        <end position="262"/>
    </location>
</feature>
<accession>A0A368N0L6</accession>
<evidence type="ECO:0000313" key="6">
    <source>
        <dbReference type="Proteomes" id="UP000252172"/>
    </source>
</evidence>
<evidence type="ECO:0000256" key="3">
    <source>
        <dbReference type="SAM" id="SignalP"/>
    </source>
</evidence>
<feature type="chain" id="PRO_5016925599" evidence="3">
    <location>
        <begin position="32"/>
        <end position="270"/>
    </location>
</feature>
<dbReference type="OrthoDB" id="1274319at2"/>
<feature type="transmembrane region" description="Helical" evidence="2">
    <location>
        <begin position="238"/>
        <end position="262"/>
    </location>
</feature>
<sequence>MNKLKKPTIMKYHRLLFIIVLLIFSSCSQNAESSEMALQLPEKAMAAPQVEENYGESPERKLIKEGRVEFETSDMAETRKTVAEAVKKNKSYISSDQEYKSPGRISNTVVIRVPANQFDQLLKEVTTGVEKFDNKEINVRDITEEFVDIEARLKTKKELEQRYIDLLKQAKNVTEIVEIEKQANELRTDIESVEGRLKYLQNNVAFSTLSVTFYENVPHETVFGQKFRNGFRNGWDNLIWFFVMLVNIWPFVLLGILAGWGIRRYRRRKR</sequence>
<evidence type="ECO:0000256" key="2">
    <source>
        <dbReference type="SAM" id="Phobius"/>
    </source>
</evidence>
<keyword evidence="2" id="KW-0472">Membrane</keyword>
<keyword evidence="2" id="KW-1133">Transmembrane helix</keyword>
<keyword evidence="1" id="KW-0175">Coiled coil</keyword>
<dbReference type="EMBL" id="QPIE01000004">
    <property type="protein sequence ID" value="RCU43051.1"/>
    <property type="molecule type" value="Genomic_DNA"/>
</dbReference>
<keyword evidence="2" id="KW-0812">Transmembrane</keyword>
<keyword evidence="6" id="KW-1185">Reference proteome</keyword>
<keyword evidence="3" id="KW-0732">Signal</keyword>
<protein>
    <submittedName>
        <fullName evidence="5">DUF4349 domain-containing protein</fullName>
    </submittedName>
</protein>
<gene>
    <name evidence="5" type="ORF">DQ356_06365</name>
</gene>
<reference evidence="5 6" key="1">
    <citation type="submission" date="2018-07" db="EMBL/GenBank/DDBJ databases">
        <title>Chryseobacterium lacus sp. nov., isolated from lake water.</title>
        <authorList>
            <person name="Li C.-M."/>
        </authorList>
    </citation>
    <scope>NUCLEOTIDE SEQUENCE [LARGE SCALE GENOMIC DNA]</scope>
    <source>
        <strain evidence="5 6">YLOS41</strain>
    </source>
</reference>
<dbReference type="InterPro" id="IPR025645">
    <property type="entry name" value="DUF4349"/>
</dbReference>
<evidence type="ECO:0000256" key="1">
    <source>
        <dbReference type="SAM" id="Coils"/>
    </source>
</evidence>
<dbReference type="AlphaFoldDB" id="A0A368N0L6"/>
<proteinExistence type="predicted"/>
<evidence type="ECO:0000259" key="4">
    <source>
        <dbReference type="Pfam" id="PF14257"/>
    </source>
</evidence>
<feature type="signal peptide" evidence="3">
    <location>
        <begin position="1"/>
        <end position="31"/>
    </location>
</feature>
<dbReference type="Pfam" id="PF14257">
    <property type="entry name" value="DUF4349"/>
    <property type="match status" value="1"/>
</dbReference>
<feature type="coiled-coil region" evidence="1">
    <location>
        <begin position="156"/>
        <end position="203"/>
    </location>
</feature>